<organism evidence="2 3">
    <name type="scientific">Streptomyces endophytica</name>
    <dbReference type="NCBI Taxonomy" id="2991496"/>
    <lineage>
        <taxon>Bacteria</taxon>
        <taxon>Bacillati</taxon>
        <taxon>Actinomycetota</taxon>
        <taxon>Actinomycetes</taxon>
        <taxon>Kitasatosporales</taxon>
        <taxon>Streptomycetaceae</taxon>
        <taxon>Streptomyces</taxon>
    </lineage>
</organism>
<proteinExistence type="predicted"/>
<dbReference type="RefSeq" id="WP_265365385.1">
    <property type="nucleotide sequence ID" value="NZ_CP110636.1"/>
</dbReference>
<evidence type="ECO:0000313" key="2">
    <source>
        <dbReference type="EMBL" id="UZJ34264.1"/>
    </source>
</evidence>
<dbReference type="EMBL" id="CP110636">
    <property type="protein sequence ID" value="UZJ34264.1"/>
    <property type="molecule type" value="Genomic_DNA"/>
</dbReference>
<dbReference type="Proteomes" id="UP001164959">
    <property type="component" value="Chromosome"/>
</dbReference>
<accession>A0ABY6PKB1</accession>
<protein>
    <submittedName>
        <fullName evidence="2">Uncharacterized protein</fullName>
    </submittedName>
</protein>
<evidence type="ECO:0000256" key="1">
    <source>
        <dbReference type="SAM" id="MobiDB-lite"/>
    </source>
</evidence>
<name>A0ABY6PKB1_9ACTN</name>
<feature type="region of interest" description="Disordered" evidence="1">
    <location>
        <begin position="1"/>
        <end position="28"/>
    </location>
</feature>
<keyword evidence="3" id="KW-1185">Reference proteome</keyword>
<gene>
    <name evidence="2" type="ORF">OJ254_02085</name>
</gene>
<sequence length="84" mass="9214">MYDEAQISARPWAPPSGRATTTTCGRPRSMESRRARSWSCSVWPCGTVSRSSKKASRIWLSAMVVLRSISCMTAAVRAVCSSSR</sequence>
<reference evidence="2" key="1">
    <citation type="submission" date="2022-11" db="EMBL/GenBank/DDBJ databases">
        <title>Identification and genomic analyses of a novel endophytic actinobacterium Streptomyces endophytica sp. nov. with potential for biocontrol of Yam anthracnose.</title>
        <authorList>
            <person name="Huang X."/>
        </authorList>
    </citation>
    <scope>NUCLEOTIDE SEQUENCE</scope>
    <source>
        <strain evidence="2">HNM0140</strain>
    </source>
</reference>
<evidence type="ECO:0000313" key="3">
    <source>
        <dbReference type="Proteomes" id="UP001164959"/>
    </source>
</evidence>